<dbReference type="Gene3D" id="2.40.50.90">
    <property type="match status" value="1"/>
</dbReference>
<dbReference type="PROSITE" id="PS50830">
    <property type="entry name" value="TNASE_3"/>
    <property type="match status" value="1"/>
</dbReference>
<dbReference type="Proteomes" id="UP000503336">
    <property type="component" value="Chromosome"/>
</dbReference>
<name>A0A7M3T5S1_9RHOB</name>
<feature type="compositionally biased region" description="Basic residues" evidence="1">
    <location>
        <begin position="1"/>
        <end position="26"/>
    </location>
</feature>
<dbReference type="SUPFAM" id="SSF50199">
    <property type="entry name" value="Staphylococcal nuclease"/>
    <property type="match status" value="1"/>
</dbReference>
<dbReference type="RefSeq" id="WP_165102136.1">
    <property type="nucleotide sequence ID" value="NZ_CP049056.1"/>
</dbReference>
<dbReference type="InterPro" id="IPR035437">
    <property type="entry name" value="SNase_OB-fold_sf"/>
</dbReference>
<feature type="region of interest" description="Disordered" evidence="1">
    <location>
        <begin position="1"/>
        <end position="29"/>
    </location>
</feature>
<protein>
    <recommendedName>
        <fullName evidence="2">TNase-like domain-containing protein</fullName>
    </recommendedName>
</protein>
<proteinExistence type="predicted"/>
<dbReference type="AlphaFoldDB" id="A0A7M3T5S1"/>
<organism evidence="3 4">
    <name type="scientific">Pikeienuella piscinae</name>
    <dbReference type="NCBI Taxonomy" id="2748098"/>
    <lineage>
        <taxon>Bacteria</taxon>
        <taxon>Pseudomonadati</taxon>
        <taxon>Pseudomonadota</taxon>
        <taxon>Alphaproteobacteria</taxon>
        <taxon>Rhodobacterales</taxon>
        <taxon>Paracoccaceae</taxon>
        <taxon>Pikeienuella</taxon>
    </lineage>
</organism>
<feature type="domain" description="TNase-like" evidence="2">
    <location>
        <begin position="64"/>
        <end position="168"/>
    </location>
</feature>
<dbReference type="KEGG" id="hdh:G5B40_19035"/>
<evidence type="ECO:0000313" key="3">
    <source>
        <dbReference type="EMBL" id="QIE57352.1"/>
    </source>
</evidence>
<accession>A0A7M3T5S1</accession>
<dbReference type="EMBL" id="CP049056">
    <property type="protein sequence ID" value="QIE57352.1"/>
    <property type="molecule type" value="Genomic_DNA"/>
</dbReference>
<evidence type="ECO:0000313" key="4">
    <source>
        <dbReference type="Proteomes" id="UP000503336"/>
    </source>
</evidence>
<evidence type="ECO:0000259" key="2">
    <source>
        <dbReference type="PROSITE" id="PS50830"/>
    </source>
</evidence>
<dbReference type="InterPro" id="IPR016071">
    <property type="entry name" value="Staphylococal_nuclease_OB-fold"/>
</dbReference>
<dbReference type="SMART" id="SM00318">
    <property type="entry name" value="SNc"/>
    <property type="match status" value="1"/>
</dbReference>
<gene>
    <name evidence="3" type="ORF">G5B40_19035</name>
</gene>
<dbReference type="Pfam" id="PF00565">
    <property type="entry name" value="SNase"/>
    <property type="match status" value="1"/>
</dbReference>
<sequence>MAWKRRRDKVVPYRRRPPRRRGRRASPARPQTIPRAIFIVPGAAAALLVLAPMAGDALNGVVTAHDGCRVVSVVDGDTVRIYCPGDGVRSARLMGFDTPEVFSPECVSEAARGVEATWALRRMIWSAEDVSITRRGTDRYGRDLAIMRIDGADVARTMIVSGQARPYRGGRREGWC</sequence>
<evidence type="ECO:0000256" key="1">
    <source>
        <dbReference type="SAM" id="MobiDB-lite"/>
    </source>
</evidence>
<keyword evidence="4" id="KW-1185">Reference proteome</keyword>
<reference evidence="3 4" key="1">
    <citation type="submission" date="2020-02" db="EMBL/GenBank/DDBJ databases">
        <title>complete genome sequence of Rhodobacteraceae bacterium.</title>
        <authorList>
            <person name="Park J."/>
            <person name="Kim Y.-S."/>
            <person name="Kim K.-H."/>
        </authorList>
    </citation>
    <scope>NUCLEOTIDE SEQUENCE [LARGE SCALE GENOMIC DNA]</scope>
    <source>
        <strain evidence="3 4">RR4-56</strain>
    </source>
</reference>